<comment type="caution">
    <text evidence="1">The sequence shown here is derived from an EMBL/GenBank/DDBJ whole genome shotgun (WGS) entry which is preliminary data.</text>
</comment>
<keyword evidence="2" id="KW-1185">Reference proteome</keyword>
<dbReference type="EMBL" id="JAPEIS010000014">
    <property type="protein sequence ID" value="KAJ8059752.1"/>
    <property type="molecule type" value="Genomic_DNA"/>
</dbReference>
<protein>
    <submittedName>
        <fullName evidence="1">Uncharacterized protein</fullName>
    </submittedName>
</protein>
<evidence type="ECO:0000313" key="2">
    <source>
        <dbReference type="Proteomes" id="UP001152300"/>
    </source>
</evidence>
<gene>
    <name evidence="1" type="ORF">OCU04_011392</name>
</gene>
<proteinExistence type="predicted"/>
<reference evidence="1" key="1">
    <citation type="submission" date="2022-11" db="EMBL/GenBank/DDBJ databases">
        <title>Genome Resource of Sclerotinia nivalis Strain SnTB1, a Plant Pathogen Isolated from American Ginseng.</title>
        <authorList>
            <person name="Fan S."/>
        </authorList>
    </citation>
    <scope>NUCLEOTIDE SEQUENCE</scope>
    <source>
        <strain evidence="1">SnTB1</strain>
    </source>
</reference>
<dbReference type="Proteomes" id="UP001152300">
    <property type="component" value="Unassembled WGS sequence"/>
</dbReference>
<organism evidence="1 2">
    <name type="scientific">Sclerotinia nivalis</name>
    <dbReference type="NCBI Taxonomy" id="352851"/>
    <lineage>
        <taxon>Eukaryota</taxon>
        <taxon>Fungi</taxon>
        <taxon>Dikarya</taxon>
        <taxon>Ascomycota</taxon>
        <taxon>Pezizomycotina</taxon>
        <taxon>Leotiomycetes</taxon>
        <taxon>Helotiales</taxon>
        <taxon>Sclerotiniaceae</taxon>
        <taxon>Sclerotinia</taxon>
    </lineage>
</organism>
<name>A0A9X0ABL4_9HELO</name>
<accession>A0A9X0ABL4</accession>
<sequence>MQCSIGDYNRIQDCSFCALISKAISLAWGINGSSGGVHHSPLNTAHRLFMQSRSPLVLKVNGQMKYPAPRILLAIDQQPPSHQDNRPTLREIDRSENRFIFAEIEQLLDDSDDFIRRRAVPKSLNTPLLQKWLFNCENHQHSKALIQRRTKSLLFNRETPFRLVDVVQECLTLQVEWCKYIALSYT</sequence>
<dbReference type="AlphaFoldDB" id="A0A9X0ABL4"/>
<evidence type="ECO:0000313" key="1">
    <source>
        <dbReference type="EMBL" id="KAJ8059752.1"/>
    </source>
</evidence>